<protein>
    <submittedName>
        <fullName evidence="3">Uncharacterized protein</fullName>
    </submittedName>
</protein>
<comment type="caution">
    <text evidence="3">The sequence shown here is derived from an EMBL/GenBank/DDBJ whole genome shotgun (WGS) entry which is preliminary data.</text>
</comment>
<accession>A0AAE0DI93</accession>
<evidence type="ECO:0000313" key="3">
    <source>
        <dbReference type="EMBL" id="KAK3170546.1"/>
    </source>
</evidence>
<keyword evidence="4" id="KW-1185">Reference proteome</keyword>
<dbReference type="Proteomes" id="UP001276659">
    <property type="component" value="Unassembled WGS sequence"/>
</dbReference>
<feature type="chain" id="PRO_5042273053" evidence="2">
    <location>
        <begin position="19"/>
        <end position="106"/>
    </location>
</feature>
<evidence type="ECO:0000313" key="4">
    <source>
        <dbReference type="Proteomes" id="UP001276659"/>
    </source>
</evidence>
<organism evidence="3 4">
    <name type="scientific">Lepraria neglecta</name>
    <dbReference type="NCBI Taxonomy" id="209136"/>
    <lineage>
        <taxon>Eukaryota</taxon>
        <taxon>Fungi</taxon>
        <taxon>Dikarya</taxon>
        <taxon>Ascomycota</taxon>
        <taxon>Pezizomycotina</taxon>
        <taxon>Lecanoromycetes</taxon>
        <taxon>OSLEUM clade</taxon>
        <taxon>Lecanoromycetidae</taxon>
        <taxon>Lecanorales</taxon>
        <taxon>Lecanorineae</taxon>
        <taxon>Stereocaulaceae</taxon>
        <taxon>Lepraria</taxon>
    </lineage>
</organism>
<feature type="compositionally biased region" description="Acidic residues" evidence="1">
    <location>
        <begin position="97"/>
        <end position="106"/>
    </location>
</feature>
<evidence type="ECO:0000256" key="2">
    <source>
        <dbReference type="SAM" id="SignalP"/>
    </source>
</evidence>
<keyword evidence="2" id="KW-0732">Signal</keyword>
<name>A0AAE0DI93_9LECA</name>
<dbReference type="EMBL" id="JASNWA010000008">
    <property type="protein sequence ID" value="KAK3170546.1"/>
    <property type="molecule type" value="Genomic_DNA"/>
</dbReference>
<gene>
    <name evidence="3" type="ORF">OEA41_002627</name>
</gene>
<dbReference type="AlphaFoldDB" id="A0AAE0DI93"/>
<sequence>MLPQTILLLLSGASLAVCAPVASTKDIAARAPLSPMALNVIPTRRSEDAKDADEADGNYQGKRANDADEADGNYQGKRANDADEADGNYQGKRANDADEADGNYQG</sequence>
<feature type="signal peptide" evidence="2">
    <location>
        <begin position="1"/>
        <end position="18"/>
    </location>
</feature>
<reference evidence="3" key="1">
    <citation type="submission" date="2022-11" db="EMBL/GenBank/DDBJ databases">
        <title>Chromosomal genome sequence assembly and mating type (MAT) locus characterization of the leprose asexual lichenized fungus Lepraria neglecta (Nyl.) Erichsen.</title>
        <authorList>
            <person name="Allen J.L."/>
            <person name="Pfeffer B."/>
        </authorList>
    </citation>
    <scope>NUCLEOTIDE SEQUENCE</scope>
    <source>
        <strain evidence="3">Allen 5258</strain>
    </source>
</reference>
<feature type="region of interest" description="Disordered" evidence="1">
    <location>
        <begin position="39"/>
        <end position="106"/>
    </location>
</feature>
<proteinExistence type="predicted"/>
<evidence type="ECO:0000256" key="1">
    <source>
        <dbReference type="SAM" id="MobiDB-lite"/>
    </source>
</evidence>